<dbReference type="EMBL" id="QEFC01003985">
    <property type="protein sequence ID" value="KAE9446069.1"/>
    <property type="molecule type" value="Genomic_DNA"/>
</dbReference>
<dbReference type="AlphaFoldDB" id="A0A6A4KT92"/>
<evidence type="ECO:0000256" key="1">
    <source>
        <dbReference type="SAM" id="MobiDB-lite"/>
    </source>
</evidence>
<feature type="transmembrane region" description="Helical" evidence="2">
    <location>
        <begin position="192"/>
        <end position="213"/>
    </location>
</feature>
<sequence>MEEEVGKENETPNSNDKITNQSPQNPNKKAAKSCKGCVYYSSTFKSNNRNPLCVGISRSLPQVPRHIVGETELDASREGRSLVEFKYACVGYSVYSNGKDPSVDGQQTQAELPICVGLEHLVELNTYVRWLCLGDPLSYDIMILALVGKRASASDSVPAHVHNKEGIEAFILEQWHMIILYLLRKRTRVVIFLQYLVCCVASLLLTTICCFFLEDSHGFPQPQPQPRTHQPARFQGDEFMSKFSRNAGLVAMGVAKNLYRVGNSIKGRIDGILYPYRSRPK</sequence>
<feature type="region of interest" description="Disordered" evidence="1">
    <location>
        <begin position="1"/>
        <end position="31"/>
    </location>
</feature>
<evidence type="ECO:0000256" key="2">
    <source>
        <dbReference type="SAM" id="Phobius"/>
    </source>
</evidence>
<evidence type="ECO:0000259" key="3">
    <source>
        <dbReference type="Pfam" id="PF26631"/>
    </source>
</evidence>
<dbReference type="PANTHER" id="PTHR34566:SF2">
    <property type="entry name" value="ALTERED INHERITANCE OF MITOCHONDRIA PROTEIN"/>
    <property type="match status" value="1"/>
</dbReference>
<proteinExistence type="predicted"/>
<gene>
    <name evidence="4" type="ORF">C3L33_22052</name>
</gene>
<organism evidence="4">
    <name type="scientific">Rhododendron williamsianum</name>
    <dbReference type="NCBI Taxonomy" id="262921"/>
    <lineage>
        <taxon>Eukaryota</taxon>
        <taxon>Viridiplantae</taxon>
        <taxon>Streptophyta</taxon>
        <taxon>Embryophyta</taxon>
        <taxon>Tracheophyta</taxon>
        <taxon>Spermatophyta</taxon>
        <taxon>Magnoliopsida</taxon>
        <taxon>eudicotyledons</taxon>
        <taxon>Gunneridae</taxon>
        <taxon>Pentapetalae</taxon>
        <taxon>asterids</taxon>
        <taxon>Ericales</taxon>
        <taxon>Ericaceae</taxon>
        <taxon>Ericoideae</taxon>
        <taxon>Rhodoreae</taxon>
        <taxon>Rhododendron</taxon>
    </lineage>
</organism>
<keyword evidence="2" id="KW-0812">Transmembrane</keyword>
<name>A0A6A4KT92_9ERIC</name>
<comment type="caution">
    <text evidence="4">The sequence shown here is derived from an EMBL/GenBank/DDBJ whole genome shotgun (WGS) entry which is preliminary data.</text>
</comment>
<dbReference type="InterPro" id="IPR058517">
    <property type="entry name" value="DUF8204"/>
</dbReference>
<accession>A0A6A4KT92</accession>
<dbReference type="PANTHER" id="PTHR34566">
    <property type="entry name" value="ALTERED INHERITANCE OF MITOCHONDRIA PROTEIN"/>
    <property type="match status" value="1"/>
</dbReference>
<dbReference type="Pfam" id="PF26631">
    <property type="entry name" value="DUF8204"/>
    <property type="match status" value="1"/>
</dbReference>
<protein>
    <recommendedName>
        <fullName evidence="3">DUF8204 domain-containing protein</fullName>
    </recommendedName>
</protein>
<feature type="compositionally biased region" description="Polar residues" evidence="1">
    <location>
        <begin position="11"/>
        <end position="27"/>
    </location>
</feature>
<reference evidence="4" key="1">
    <citation type="journal article" date="2019" name="Genome Biol. Evol.">
        <title>The Rhododendron genome and chromosomal organization provide insight into shared whole-genome duplications across the heath family (Ericaceae).</title>
        <authorList>
            <person name="Soza V.L."/>
            <person name="Lindsley D."/>
            <person name="Waalkes A."/>
            <person name="Ramage E."/>
            <person name="Patwardhan R.P."/>
            <person name="Burton J.N."/>
            <person name="Adey A."/>
            <person name="Kumar A."/>
            <person name="Qiu R."/>
            <person name="Shendure J."/>
            <person name="Hall B."/>
        </authorList>
    </citation>
    <scope>NUCLEOTIDE SEQUENCE</scope>
    <source>
        <strain evidence="4">RSF 1966-606</strain>
    </source>
</reference>
<feature type="compositionally biased region" description="Basic and acidic residues" evidence="1">
    <location>
        <begin position="1"/>
        <end position="10"/>
    </location>
</feature>
<feature type="non-terminal residue" evidence="4">
    <location>
        <position position="1"/>
    </location>
</feature>
<keyword evidence="2" id="KW-0472">Membrane</keyword>
<evidence type="ECO:0000313" key="4">
    <source>
        <dbReference type="EMBL" id="KAE9446069.1"/>
    </source>
</evidence>
<feature type="domain" description="DUF8204" evidence="3">
    <location>
        <begin position="31"/>
        <end position="121"/>
    </location>
</feature>
<dbReference type="OrthoDB" id="510712at2759"/>
<keyword evidence="2" id="KW-1133">Transmembrane helix</keyword>